<evidence type="ECO:0000313" key="6">
    <source>
        <dbReference type="Proteomes" id="UP000694397"/>
    </source>
</evidence>
<dbReference type="PANTHER" id="PTHR11481">
    <property type="entry name" value="IMMUNOGLOBULIN FC RECEPTOR"/>
    <property type="match status" value="1"/>
</dbReference>
<dbReference type="InterPro" id="IPR003599">
    <property type="entry name" value="Ig_sub"/>
</dbReference>
<reference evidence="5" key="2">
    <citation type="submission" date="2025-08" db="UniProtKB">
        <authorList>
            <consortium name="Ensembl"/>
        </authorList>
    </citation>
    <scope>IDENTIFICATION</scope>
</reference>
<evidence type="ECO:0000259" key="4">
    <source>
        <dbReference type="PROSITE" id="PS50835"/>
    </source>
</evidence>
<feature type="domain" description="Ig-like" evidence="4">
    <location>
        <begin position="106"/>
        <end position="191"/>
    </location>
</feature>
<reference evidence="5" key="3">
    <citation type="submission" date="2025-09" db="UniProtKB">
        <authorList>
            <consortium name="Ensembl"/>
        </authorList>
    </citation>
    <scope>IDENTIFICATION</scope>
</reference>
<dbReference type="InterPro" id="IPR013783">
    <property type="entry name" value="Ig-like_fold"/>
</dbReference>
<dbReference type="Pfam" id="PF13927">
    <property type="entry name" value="Ig_3"/>
    <property type="match status" value="4"/>
</dbReference>
<keyword evidence="1" id="KW-0732">Signal</keyword>
<dbReference type="SMART" id="SM00409">
    <property type="entry name" value="IG"/>
    <property type="match status" value="6"/>
</dbReference>
<dbReference type="GO" id="GO:0009897">
    <property type="term" value="C:external side of plasma membrane"/>
    <property type="evidence" value="ECO:0007669"/>
    <property type="project" value="TreeGrafter"/>
</dbReference>
<reference evidence="5 6" key="1">
    <citation type="submission" date="2019-04" db="EMBL/GenBank/DDBJ databases">
        <authorList>
            <consortium name="Wellcome Sanger Institute Data Sharing"/>
        </authorList>
    </citation>
    <scope>NUCLEOTIDE SEQUENCE [LARGE SCALE GENOMIC DNA]</scope>
</reference>
<dbReference type="GO" id="GO:0004888">
    <property type="term" value="F:transmembrane signaling receptor activity"/>
    <property type="evidence" value="ECO:0007669"/>
    <property type="project" value="TreeGrafter"/>
</dbReference>
<evidence type="ECO:0000256" key="3">
    <source>
        <dbReference type="SAM" id="MobiDB-lite"/>
    </source>
</evidence>
<dbReference type="InterPro" id="IPR007110">
    <property type="entry name" value="Ig-like_dom"/>
</dbReference>
<organism evidence="5 6">
    <name type="scientific">Scleropages formosus</name>
    <name type="common">Asian bonytongue</name>
    <name type="synonym">Osteoglossum formosum</name>
    <dbReference type="NCBI Taxonomy" id="113540"/>
    <lineage>
        <taxon>Eukaryota</taxon>
        <taxon>Metazoa</taxon>
        <taxon>Chordata</taxon>
        <taxon>Craniata</taxon>
        <taxon>Vertebrata</taxon>
        <taxon>Euteleostomi</taxon>
        <taxon>Actinopterygii</taxon>
        <taxon>Neopterygii</taxon>
        <taxon>Teleostei</taxon>
        <taxon>Osteoglossocephala</taxon>
        <taxon>Osteoglossomorpha</taxon>
        <taxon>Osteoglossiformes</taxon>
        <taxon>Osteoglossidae</taxon>
        <taxon>Scleropages</taxon>
    </lineage>
</organism>
<proteinExistence type="predicted"/>
<dbReference type="GO" id="GO:0006955">
    <property type="term" value="P:immune response"/>
    <property type="evidence" value="ECO:0007669"/>
    <property type="project" value="TreeGrafter"/>
</dbReference>
<dbReference type="Pfam" id="PF13895">
    <property type="entry name" value="Ig_2"/>
    <property type="match status" value="1"/>
</dbReference>
<dbReference type="AlphaFoldDB" id="A0A8C9SNR5"/>
<dbReference type="OrthoDB" id="10012075at2759"/>
<accession>A0A8C9SNR5</accession>
<dbReference type="InterPro" id="IPR036179">
    <property type="entry name" value="Ig-like_dom_sf"/>
</dbReference>
<dbReference type="GO" id="GO:0007166">
    <property type="term" value="P:cell surface receptor signaling pathway"/>
    <property type="evidence" value="ECO:0007669"/>
    <property type="project" value="TreeGrafter"/>
</dbReference>
<dbReference type="InterPro" id="IPR050488">
    <property type="entry name" value="Ig_Fc_receptor"/>
</dbReference>
<name>A0A8C9SNR5_SCLFO</name>
<feature type="domain" description="Ig-like" evidence="4">
    <location>
        <begin position="513"/>
        <end position="571"/>
    </location>
</feature>
<protein>
    <recommendedName>
        <fullName evidence="4">Ig-like domain-containing protein</fullName>
    </recommendedName>
</protein>
<feature type="domain" description="Ig-like" evidence="4">
    <location>
        <begin position="13"/>
        <end position="90"/>
    </location>
</feature>
<keyword evidence="6" id="KW-1185">Reference proteome</keyword>
<feature type="domain" description="Ig-like" evidence="4">
    <location>
        <begin position="304"/>
        <end position="379"/>
    </location>
</feature>
<keyword evidence="2" id="KW-1015">Disulfide bond</keyword>
<dbReference type="Proteomes" id="UP000694397">
    <property type="component" value="Chromosome 19"/>
</dbReference>
<feature type="compositionally biased region" description="Polar residues" evidence="3">
    <location>
        <begin position="164"/>
        <end position="173"/>
    </location>
</feature>
<dbReference type="Ensembl" id="ENSSFOT00015035940.2">
    <property type="protein sequence ID" value="ENSSFOP00015035552.2"/>
    <property type="gene ID" value="ENSSFOG00015022684.2"/>
</dbReference>
<sequence length="638" mass="70962">VTVMNSLFLVGVPQSILNLQSGWTNMFHTETVTLRCDVQGSPTPWVYKWYRDGQEIPISGDGDTYTIPSAARSHSGQYECRGELPERAVTSPHSNSLLLTVYGDRPQAAVIQTPPGPLWFTGETVILTCDIRRTSGKWRYSWAMKNKQGALESLTPKSKEEQQTHTIQPVTESHSGEYLCQGERGKERVIQSLPGSVVLKVSGEKPKAEMKNVLPTGEVYTGDRLTLTCTVDGDSTGWKYLWYKDTQGVVLSNTDSDRTDGSSYTINSAAPSHSGQYWCRAHRGGFYSHYSDSHEVNIQGVPQPVLSLQSGWTNMFPTETVTLRCDFQESSTRWVYKWYRDGQEIPISGDGDTYTIPSAARSHSGQYQCRGELPERAVTSPHSNSLLLTVYGTVYVHSITVLDHLSSSRLWWSNPYPGDTGYTLDGLHTVELSNTDSDRTDGSSYTISSAAPSHSGQYWCRAHRGGFYSHYSDSHKVNIQGEDLMNNLPTKGLILKSESPVCCIVTAIFTFPVTLSCDVQGSSTRWVYKWYRDGQEIPISGDGDTYTILSAARSHSGQYQCRGELPERAVTSPHRLMGPVTPSALLLRPTVDSTGVELIEGSFTLTTVILIKSIFKVRDFILIAKLYIYFHVRILQSS</sequence>
<dbReference type="SMART" id="SM00408">
    <property type="entry name" value="IGc2"/>
    <property type="match status" value="5"/>
</dbReference>
<feature type="region of interest" description="Disordered" evidence="3">
    <location>
        <begin position="153"/>
        <end position="176"/>
    </location>
</feature>
<evidence type="ECO:0000256" key="2">
    <source>
        <dbReference type="ARBA" id="ARBA00023157"/>
    </source>
</evidence>
<dbReference type="InterPro" id="IPR003598">
    <property type="entry name" value="Ig_sub2"/>
</dbReference>
<dbReference type="GeneTree" id="ENSGT00940000165428"/>
<evidence type="ECO:0000313" key="5">
    <source>
        <dbReference type="Ensembl" id="ENSSFOP00015035552.2"/>
    </source>
</evidence>
<dbReference type="CDD" id="cd00096">
    <property type="entry name" value="Ig"/>
    <property type="match status" value="2"/>
</dbReference>
<dbReference type="Gene3D" id="2.60.40.10">
    <property type="entry name" value="Immunoglobulins"/>
    <property type="match status" value="6"/>
</dbReference>
<dbReference type="PROSITE" id="PS50835">
    <property type="entry name" value="IG_LIKE"/>
    <property type="match status" value="5"/>
</dbReference>
<feature type="domain" description="Ig-like" evidence="4">
    <location>
        <begin position="206"/>
        <end position="299"/>
    </location>
</feature>
<evidence type="ECO:0000256" key="1">
    <source>
        <dbReference type="ARBA" id="ARBA00022729"/>
    </source>
</evidence>
<dbReference type="SUPFAM" id="SSF48726">
    <property type="entry name" value="Immunoglobulin"/>
    <property type="match status" value="6"/>
</dbReference>
<dbReference type="PANTHER" id="PTHR11481:SF112">
    <property type="entry name" value="FC RECEPTOR-LIKE PROTEIN 4-RELATED"/>
    <property type="match status" value="1"/>
</dbReference>